<evidence type="ECO:0000313" key="9">
    <source>
        <dbReference type="Proteomes" id="UP000188613"/>
    </source>
</evidence>
<dbReference type="EMBL" id="MSFI01000009">
    <property type="protein sequence ID" value="OMP67756.1"/>
    <property type="molecule type" value="Genomic_DNA"/>
</dbReference>
<dbReference type="SUPFAM" id="SSF141322">
    <property type="entry name" value="NfeD domain-like"/>
    <property type="match status" value="1"/>
</dbReference>
<dbReference type="InterPro" id="IPR056739">
    <property type="entry name" value="NfeD_membrane"/>
</dbReference>
<dbReference type="PANTHER" id="PTHR33507:SF3">
    <property type="entry name" value="INNER MEMBRANE PROTEIN YBBJ"/>
    <property type="match status" value="1"/>
</dbReference>
<evidence type="ECO:0000259" key="7">
    <source>
        <dbReference type="Pfam" id="PF24961"/>
    </source>
</evidence>
<organism evidence="8 9">
    <name type="scientific">Domibacillus epiphyticus</name>
    <dbReference type="NCBI Taxonomy" id="1714355"/>
    <lineage>
        <taxon>Bacteria</taxon>
        <taxon>Bacillati</taxon>
        <taxon>Bacillota</taxon>
        <taxon>Bacilli</taxon>
        <taxon>Bacillales</taxon>
        <taxon>Bacillaceae</taxon>
        <taxon>Domibacillus</taxon>
    </lineage>
</organism>
<evidence type="ECO:0000256" key="2">
    <source>
        <dbReference type="ARBA" id="ARBA00022692"/>
    </source>
</evidence>
<sequence>MLPANDGGGPFVQFATNPFVVIVLLSVMLTGFVLELFTPGFGFPGAAGTLALILFITGHVMSGDADIMTVLLILFGILFILAEVILPGGIVGLIGFILFSAGVLFAGASMHWMAISLLIAFSISTAALILMVKVLGKEMKFFKKFILNDSTNTEHGYVSNENRSDLIGKKGITKTPLRPSGTVDIDGERIDAVAEGVFILTGKEVAVVKTEGARIVVRELE</sequence>
<evidence type="ECO:0000256" key="5">
    <source>
        <dbReference type="SAM" id="Phobius"/>
    </source>
</evidence>
<gene>
    <name evidence="8" type="ORF">BTO28_06750</name>
</gene>
<dbReference type="STRING" id="1714355.BTO28_06750"/>
<dbReference type="GO" id="GO:0005886">
    <property type="term" value="C:plasma membrane"/>
    <property type="evidence" value="ECO:0007669"/>
    <property type="project" value="TreeGrafter"/>
</dbReference>
<comment type="subcellular location">
    <subcellularLocation>
        <location evidence="1">Membrane</location>
        <topology evidence="1">Multi-pass membrane protein</topology>
    </subcellularLocation>
</comment>
<feature type="transmembrane region" description="Helical" evidence="5">
    <location>
        <begin position="41"/>
        <end position="61"/>
    </location>
</feature>
<dbReference type="Pfam" id="PF24961">
    <property type="entry name" value="NfeD_membrane"/>
    <property type="match status" value="1"/>
</dbReference>
<feature type="domain" description="NfeD integral membrane" evidence="7">
    <location>
        <begin position="20"/>
        <end position="133"/>
    </location>
</feature>
<dbReference type="Proteomes" id="UP000188613">
    <property type="component" value="Unassembled WGS sequence"/>
</dbReference>
<keyword evidence="9" id="KW-1185">Reference proteome</keyword>
<evidence type="ECO:0000259" key="6">
    <source>
        <dbReference type="Pfam" id="PF01957"/>
    </source>
</evidence>
<dbReference type="InterPro" id="IPR052165">
    <property type="entry name" value="Membrane_assoc_protease"/>
</dbReference>
<keyword evidence="2 5" id="KW-0812">Transmembrane</keyword>
<proteinExistence type="predicted"/>
<feature type="transmembrane region" description="Helical" evidence="5">
    <location>
        <begin position="12"/>
        <end position="34"/>
    </location>
</feature>
<evidence type="ECO:0000256" key="3">
    <source>
        <dbReference type="ARBA" id="ARBA00022989"/>
    </source>
</evidence>
<feature type="transmembrane region" description="Helical" evidence="5">
    <location>
        <begin position="67"/>
        <end position="85"/>
    </location>
</feature>
<dbReference type="AlphaFoldDB" id="A0A1V2A9S9"/>
<keyword evidence="3 5" id="KW-1133">Transmembrane helix</keyword>
<keyword evidence="4 5" id="KW-0472">Membrane</keyword>
<feature type="domain" description="NfeD-like C-terminal" evidence="6">
    <location>
        <begin position="164"/>
        <end position="218"/>
    </location>
</feature>
<comment type="caution">
    <text evidence="8">The sequence shown here is derived from an EMBL/GenBank/DDBJ whole genome shotgun (WGS) entry which is preliminary data.</text>
</comment>
<dbReference type="Gene3D" id="2.40.50.140">
    <property type="entry name" value="Nucleic acid-binding proteins"/>
    <property type="match status" value="1"/>
</dbReference>
<dbReference type="InterPro" id="IPR012340">
    <property type="entry name" value="NA-bd_OB-fold"/>
</dbReference>
<dbReference type="Pfam" id="PF01957">
    <property type="entry name" value="NfeD"/>
    <property type="match status" value="1"/>
</dbReference>
<name>A0A1V2A9S9_9BACI</name>
<dbReference type="InterPro" id="IPR002810">
    <property type="entry name" value="NfeD-like_C"/>
</dbReference>
<reference evidence="8 9" key="1">
    <citation type="submission" date="2016-12" db="EMBL/GenBank/DDBJ databases">
        <title>Domibacillus sp. SAB 38T whole genome sequencing.</title>
        <authorList>
            <person name="Verma A."/>
            <person name="Ojha A.K."/>
            <person name="Krishnamurthi S."/>
        </authorList>
    </citation>
    <scope>NUCLEOTIDE SEQUENCE [LARGE SCALE GENOMIC DNA]</scope>
    <source>
        <strain evidence="8 9">SAB 38</strain>
    </source>
</reference>
<dbReference type="OrthoDB" id="9806253at2"/>
<dbReference type="PANTHER" id="PTHR33507">
    <property type="entry name" value="INNER MEMBRANE PROTEIN YBBJ"/>
    <property type="match status" value="1"/>
</dbReference>
<protein>
    <submittedName>
        <fullName evidence="8">Nodulation efficiency protein NfeD</fullName>
    </submittedName>
</protein>
<evidence type="ECO:0000313" key="8">
    <source>
        <dbReference type="EMBL" id="OMP67756.1"/>
    </source>
</evidence>
<feature type="transmembrane region" description="Helical" evidence="5">
    <location>
        <begin position="114"/>
        <end position="135"/>
    </location>
</feature>
<evidence type="ECO:0000256" key="4">
    <source>
        <dbReference type="ARBA" id="ARBA00023136"/>
    </source>
</evidence>
<feature type="transmembrane region" description="Helical" evidence="5">
    <location>
        <begin position="90"/>
        <end position="108"/>
    </location>
</feature>
<evidence type="ECO:0000256" key="1">
    <source>
        <dbReference type="ARBA" id="ARBA00004141"/>
    </source>
</evidence>
<accession>A0A1V2A9S9</accession>